<feature type="region of interest" description="Disordered" evidence="1">
    <location>
        <begin position="94"/>
        <end position="129"/>
    </location>
</feature>
<dbReference type="EMBL" id="PECH01000006">
    <property type="protein sequence ID" value="TDZ83281.1"/>
    <property type="molecule type" value="Genomic_DNA"/>
</dbReference>
<accession>A0A4R8S255</accession>
<dbReference type="PROSITE" id="PS51257">
    <property type="entry name" value="PROKAR_LIPOPROTEIN"/>
    <property type="match status" value="1"/>
</dbReference>
<keyword evidence="2" id="KW-0732">Signal</keyword>
<name>A0A4R8S255_9MYCO</name>
<reference evidence="3 4" key="1">
    <citation type="journal article" date="2019" name="Sci. Rep.">
        <title>Extended insight into the Mycobacterium chelonae-abscessus complex through whole genome sequencing of Mycobacterium salmoniphilum outbreak and Mycobacterium salmoniphilum-like strains.</title>
        <authorList>
            <person name="Behra P.R.K."/>
            <person name="Das S."/>
            <person name="Pettersson B.M.F."/>
            <person name="Shirreff L."/>
            <person name="DuCote T."/>
            <person name="Jacobsson K.G."/>
            <person name="Ennis D.G."/>
            <person name="Kirsebom L.A."/>
        </authorList>
    </citation>
    <scope>NUCLEOTIDE SEQUENCE [LARGE SCALE GENOMIC DNA]</scope>
    <source>
        <strain evidence="3 4">DE 4585</strain>
    </source>
</reference>
<gene>
    <name evidence="3" type="ORF">DE4585_02076</name>
</gene>
<protein>
    <recommendedName>
        <fullName evidence="5">Sensor domain-containing protein</fullName>
    </recommendedName>
</protein>
<dbReference type="Proteomes" id="UP000295117">
    <property type="component" value="Unassembled WGS sequence"/>
</dbReference>
<feature type="chain" id="PRO_5038699336" description="Sensor domain-containing protein" evidence="2">
    <location>
        <begin position="30"/>
        <end position="531"/>
    </location>
</feature>
<evidence type="ECO:0000256" key="1">
    <source>
        <dbReference type="SAM" id="MobiDB-lite"/>
    </source>
</evidence>
<organism evidence="3 4">
    <name type="scientific">Mycobacteroides salmoniphilum</name>
    <dbReference type="NCBI Taxonomy" id="404941"/>
    <lineage>
        <taxon>Bacteria</taxon>
        <taxon>Bacillati</taxon>
        <taxon>Actinomycetota</taxon>
        <taxon>Actinomycetes</taxon>
        <taxon>Mycobacteriales</taxon>
        <taxon>Mycobacteriaceae</taxon>
        <taxon>Mycobacteroides</taxon>
    </lineage>
</organism>
<evidence type="ECO:0000313" key="4">
    <source>
        <dbReference type="Proteomes" id="UP000295117"/>
    </source>
</evidence>
<sequence precursor="true">MTRAQKTMSKKVLAQVAALLAVTVAPGVAGCIDTSGSRDLTPSPSTSSTSSTAAAPTRSYPGLFPEYRGKFHPNHTDLGGRNNAELASLLPAEADFPPQGATRPPDIAADDGSGLGVHGQTDGETRPPECLYTPFGKSFSRTPDGSDWNLYYAASTFHEADPDGNHIIVTVNRERENADVFALTSTWIKKCGQYDKAFPTFAKPEVRDRHVTDTFAPGPNVDGVQTYVYTSASTDLDDASASKPPSGVRGLRILLARVRSVVFEVEGTDQVDAGLLDQLMATTIANAKHAPPPPDQNAGRLAALPPCDTAPTQPGNPQADPALDCTIRTSDGSGVIFEVLGTPAGTIRVFNGNGTQSQSIRVPHPIFQQRLPFLQDLDQDKREELLVVTATGDPAGDLMDVWRSRPNSDQFDMTGTIFGVPRFWMTSDRFIGIFSRNGADAGVAALFRFVDNKLAVLALLDTERRVDNKPLDPKWRLNANVKCAMNTSDDPPGALGARMDALRAAGVDPATAEEHFCLQPWVPTLYRQGAR</sequence>
<feature type="signal peptide" evidence="2">
    <location>
        <begin position="1"/>
        <end position="29"/>
    </location>
</feature>
<evidence type="ECO:0000313" key="3">
    <source>
        <dbReference type="EMBL" id="TDZ83281.1"/>
    </source>
</evidence>
<proteinExistence type="predicted"/>
<dbReference type="AlphaFoldDB" id="A0A4R8S255"/>
<evidence type="ECO:0008006" key="5">
    <source>
        <dbReference type="Google" id="ProtNLM"/>
    </source>
</evidence>
<feature type="compositionally biased region" description="Low complexity" evidence="1">
    <location>
        <begin position="41"/>
        <end position="57"/>
    </location>
</feature>
<comment type="caution">
    <text evidence="3">The sequence shown here is derived from an EMBL/GenBank/DDBJ whole genome shotgun (WGS) entry which is preliminary data.</text>
</comment>
<dbReference type="RefSeq" id="WP_134070998.1">
    <property type="nucleotide sequence ID" value="NZ_PECH01000006.1"/>
</dbReference>
<feature type="region of interest" description="Disordered" evidence="1">
    <location>
        <begin position="35"/>
        <end position="82"/>
    </location>
</feature>
<evidence type="ECO:0000256" key="2">
    <source>
        <dbReference type="SAM" id="SignalP"/>
    </source>
</evidence>